<dbReference type="PANTHER" id="PTHR48090">
    <property type="entry name" value="UNDECAPRENYL-PHOSPHATE 4-DEOXY-4-FORMAMIDO-L-ARABINOSE TRANSFERASE-RELATED"/>
    <property type="match status" value="1"/>
</dbReference>
<dbReference type="SUPFAM" id="SSF53448">
    <property type="entry name" value="Nucleotide-diphospho-sugar transferases"/>
    <property type="match status" value="1"/>
</dbReference>
<dbReference type="Pfam" id="PF00535">
    <property type="entry name" value="Glycos_transf_2"/>
    <property type="match status" value="1"/>
</dbReference>
<dbReference type="InterPro" id="IPR050256">
    <property type="entry name" value="Glycosyltransferase_2"/>
</dbReference>
<gene>
    <name evidence="2" type="ORF">GGR36_001538</name>
</gene>
<evidence type="ECO:0000259" key="1">
    <source>
        <dbReference type="Pfam" id="PF00535"/>
    </source>
</evidence>
<protein>
    <submittedName>
        <fullName evidence="2">Glycosyltransferase involved in cell wall biosynthesis</fullName>
    </submittedName>
</protein>
<reference evidence="2 3" key="1">
    <citation type="submission" date="2020-08" db="EMBL/GenBank/DDBJ databases">
        <title>Genomic Encyclopedia of Type Strains, Phase IV (KMG-IV): sequencing the most valuable type-strain genomes for metagenomic binning, comparative biology and taxonomic classification.</title>
        <authorList>
            <person name="Goeker M."/>
        </authorList>
    </citation>
    <scope>NUCLEOTIDE SEQUENCE [LARGE SCALE GENOMIC DNA]</scope>
    <source>
        <strain evidence="2 3">DSM 106739</strain>
    </source>
</reference>
<dbReference type="AlphaFoldDB" id="A0A840BGX8"/>
<dbReference type="Gene3D" id="3.90.550.10">
    <property type="entry name" value="Spore Coat Polysaccharide Biosynthesis Protein SpsA, Chain A"/>
    <property type="match status" value="1"/>
</dbReference>
<keyword evidence="3" id="KW-1185">Reference proteome</keyword>
<dbReference type="InterPro" id="IPR001173">
    <property type="entry name" value="Glyco_trans_2-like"/>
</dbReference>
<dbReference type="RefSeq" id="WP_183633949.1">
    <property type="nucleotide sequence ID" value="NZ_BAABLE010000011.1"/>
</dbReference>
<keyword evidence="2" id="KW-0808">Transferase</keyword>
<dbReference type="EMBL" id="JACIET010000001">
    <property type="protein sequence ID" value="MBB4012230.1"/>
    <property type="molecule type" value="Genomic_DNA"/>
</dbReference>
<dbReference type="CDD" id="cd04179">
    <property type="entry name" value="DPM_DPG-synthase_like"/>
    <property type="match status" value="1"/>
</dbReference>
<organism evidence="2 3">
    <name type="scientific">Niveibacterium umoris</name>
    <dbReference type="NCBI Taxonomy" id="1193620"/>
    <lineage>
        <taxon>Bacteria</taxon>
        <taxon>Pseudomonadati</taxon>
        <taxon>Pseudomonadota</taxon>
        <taxon>Betaproteobacteria</taxon>
        <taxon>Rhodocyclales</taxon>
        <taxon>Rhodocyclaceae</taxon>
        <taxon>Niveibacterium</taxon>
    </lineage>
</organism>
<proteinExistence type="predicted"/>
<dbReference type="GO" id="GO:0016740">
    <property type="term" value="F:transferase activity"/>
    <property type="evidence" value="ECO:0007669"/>
    <property type="project" value="UniProtKB-KW"/>
</dbReference>
<evidence type="ECO:0000313" key="2">
    <source>
        <dbReference type="EMBL" id="MBB4012230.1"/>
    </source>
</evidence>
<evidence type="ECO:0000313" key="3">
    <source>
        <dbReference type="Proteomes" id="UP000561045"/>
    </source>
</evidence>
<dbReference type="InterPro" id="IPR029044">
    <property type="entry name" value="Nucleotide-diphossugar_trans"/>
</dbReference>
<dbReference type="Proteomes" id="UP000561045">
    <property type="component" value="Unassembled WGS sequence"/>
</dbReference>
<sequence length="226" mass="24539">MGFSDVWVVIAAYNEGTVLSDVVRTVRAAFQNVVVVDDGSSDDTAEAAASAGAVVVRHPINLGQGAALQTGIDFALRAGADAVVTFDADGQHRVEDAQLMLERLWQNKWDVAIGSRFLGSAENIPPIRRMVLRLAALFTWATAGVRLTDAHNGLRAITAQAARKLRIRQNRMAHASEIIEMIGRSQLRVGEVPVKIIYTEYSLAKGQKLSNSIHIVLDLLMGRIGR</sequence>
<name>A0A840BGX8_9RHOO</name>
<accession>A0A840BGX8</accession>
<dbReference type="PANTHER" id="PTHR48090:SF7">
    <property type="entry name" value="RFBJ PROTEIN"/>
    <property type="match status" value="1"/>
</dbReference>
<feature type="domain" description="Glycosyltransferase 2-like" evidence="1">
    <location>
        <begin position="8"/>
        <end position="130"/>
    </location>
</feature>
<comment type="caution">
    <text evidence="2">The sequence shown here is derived from an EMBL/GenBank/DDBJ whole genome shotgun (WGS) entry which is preliminary data.</text>
</comment>